<dbReference type="PANTHER" id="PTHR15160:SF1">
    <property type="entry name" value="VON HIPPEL-LINDAU DISEASE TUMOR SUPPRESSOR"/>
    <property type="match status" value="1"/>
</dbReference>
<dbReference type="AlphaFoldDB" id="A0A1F2P402"/>
<evidence type="ECO:0000313" key="4">
    <source>
        <dbReference type="Proteomes" id="UP000185779"/>
    </source>
</evidence>
<dbReference type="PATRIC" id="fig|1839936.3.peg.1566"/>
<keyword evidence="4" id="KW-1185">Reference proteome</keyword>
<reference evidence="3 4" key="1">
    <citation type="submission" date="2016-05" db="EMBL/GenBank/DDBJ databases">
        <title>Microbial consortia oxidize butane by reversing methanogenesis.</title>
        <authorList>
            <person name="Laso-Perez R."/>
            <person name="Richter M."/>
            <person name="Wegener G."/>
            <person name="Musat F."/>
        </authorList>
    </citation>
    <scope>NUCLEOTIDE SEQUENCE [LARGE SCALE GENOMIC DNA]</scope>
    <source>
        <strain evidence="3">BOX1</strain>
    </source>
</reference>
<dbReference type="Proteomes" id="UP000185779">
    <property type="component" value="Unassembled WGS sequence"/>
</dbReference>
<gene>
    <name evidence="2" type="ORF">ENI32_05885</name>
    <name evidence="3" type="ORF">SBU_001541</name>
</gene>
<evidence type="ECO:0000313" key="2">
    <source>
        <dbReference type="EMBL" id="HEC57393.1"/>
    </source>
</evidence>
<dbReference type="SUPFAM" id="SSF103256">
    <property type="entry name" value="Hypothetical protein TM0160"/>
    <property type="match status" value="1"/>
</dbReference>
<dbReference type="Gene3D" id="3.10.690.10">
    <property type="entry name" value="Bifunctional nuclease domain"/>
    <property type="match status" value="1"/>
</dbReference>
<name>A0A1F2P402_9EURY</name>
<dbReference type="STRING" id="1839936.SBU_001541"/>
<reference evidence="2" key="2">
    <citation type="journal article" date="2020" name="mSystems">
        <title>Genome- and Community-Level Interaction Insights into Carbon Utilization and Element Cycling Functions of Hydrothermarchaeota in Hydrothermal Sediment.</title>
        <authorList>
            <person name="Zhou Z."/>
            <person name="Liu Y."/>
            <person name="Xu W."/>
            <person name="Pan J."/>
            <person name="Luo Z.H."/>
            <person name="Li M."/>
        </authorList>
    </citation>
    <scope>NUCLEOTIDE SEQUENCE [LARGE SCALE GENOMIC DNA]</scope>
    <source>
        <strain evidence="2">HyVt-386</strain>
    </source>
</reference>
<organism evidence="3 4">
    <name type="scientific">Candidatus Syntropharchaeum butanivorans</name>
    <dbReference type="NCBI Taxonomy" id="1839936"/>
    <lineage>
        <taxon>Archaea</taxon>
        <taxon>Methanobacteriati</taxon>
        <taxon>Methanobacteriota</taxon>
        <taxon>Stenosarchaea group</taxon>
        <taxon>Methanomicrobia</taxon>
        <taxon>Methanosarcinales</taxon>
        <taxon>ANME-2 cluster</taxon>
        <taxon>Candidatus Syntropharchaeum</taxon>
    </lineage>
</organism>
<dbReference type="GO" id="GO:0004518">
    <property type="term" value="F:nuclease activity"/>
    <property type="evidence" value="ECO:0007669"/>
    <property type="project" value="InterPro"/>
</dbReference>
<dbReference type="EMBL" id="DRIE01000100">
    <property type="protein sequence ID" value="HEC57393.1"/>
    <property type="molecule type" value="Genomic_DNA"/>
</dbReference>
<accession>A0A1F2P402</accession>
<protein>
    <submittedName>
        <fullName evidence="2">Bifunctional nuclease family protein</fullName>
    </submittedName>
    <submittedName>
        <fullName evidence="3">Protein containing DUF151</fullName>
    </submittedName>
</protein>
<comment type="caution">
    <text evidence="3">The sequence shown here is derived from an EMBL/GenBank/DDBJ whole genome shotgun (WGS) entry which is preliminary data.</text>
</comment>
<feature type="domain" description="BFN" evidence="1">
    <location>
        <begin position="3"/>
        <end position="134"/>
    </location>
</feature>
<sequence>MEEVHVEVKGVYLGKTPQGGAPLVLLQANGKVMPIYIGLPEAISISSALKGQIAPRPMTHDLIVSLIESMECRITKIFIDDFYDGVYYAKLTIADKDGEKDIDARPSDCIAIALRTGTDIYVRREIFDEAAMDEESLNDVDTMLSSL</sequence>
<dbReference type="PANTHER" id="PTHR15160">
    <property type="entry name" value="VON HIPPEL-LINDAU PROTEIN"/>
    <property type="match status" value="1"/>
</dbReference>
<proteinExistence type="predicted"/>
<dbReference type="PROSITE" id="PS51658">
    <property type="entry name" value="BFN"/>
    <property type="match status" value="1"/>
</dbReference>
<dbReference type="Pfam" id="PF02577">
    <property type="entry name" value="BFN_dom"/>
    <property type="match status" value="1"/>
</dbReference>
<evidence type="ECO:0000259" key="1">
    <source>
        <dbReference type="PROSITE" id="PS51658"/>
    </source>
</evidence>
<dbReference type="InterPro" id="IPR003729">
    <property type="entry name" value="Bi_nuclease_dom"/>
</dbReference>
<dbReference type="Proteomes" id="UP000885936">
    <property type="component" value="Unassembled WGS sequence"/>
</dbReference>
<dbReference type="InterPro" id="IPR036104">
    <property type="entry name" value="BFN_sf"/>
</dbReference>
<evidence type="ECO:0000313" key="3">
    <source>
        <dbReference type="EMBL" id="OFV65511.1"/>
    </source>
</evidence>
<dbReference type="EMBL" id="LYOR01000011">
    <property type="protein sequence ID" value="OFV65511.1"/>
    <property type="molecule type" value="Genomic_DNA"/>
</dbReference>